<dbReference type="RefSeq" id="WP_108579420.1">
    <property type="nucleotide sequence ID" value="NZ_CP026952.1"/>
</dbReference>
<evidence type="ECO:0000256" key="1">
    <source>
        <dbReference type="ARBA" id="ARBA00005254"/>
    </source>
</evidence>
<dbReference type="KEGG" id="aez:C3E78_14070"/>
<dbReference type="InterPro" id="IPR029045">
    <property type="entry name" value="ClpP/crotonase-like_dom_sf"/>
</dbReference>
<dbReference type="Pfam" id="PF00378">
    <property type="entry name" value="ECH_1"/>
    <property type="match status" value="1"/>
</dbReference>
<dbReference type="Proteomes" id="UP000244384">
    <property type="component" value="Chromosome"/>
</dbReference>
<evidence type="ECO:0000313" key="3">
    <source>
        <dbReference type="Proteomes" id="UP000244384"/>
    </source>
</evidence>
<dbReference type="AlphaFoldDB" id="A0A2S0WPG5"/>
<sequence>MTSDTPSPAVRLETEGKVSIVTLNRPHRRNAIDFDTNYLLAATLKQADVDPATRVIVLTGEGVGFCAGGDVKNMVGSTSFGPADRPYVYTPGRDLIKAFLRLEKPIIAMVNGAAAGLGATIALMSDIVVMADEAIIGDVHVKVGLAAGDGGAAIWPLLIGPSRAKEFLLTGRMLRGEEAERIGLISASVPLSGLRQHVMELAEEMAALPPYAVMATKSAINRALEVAVTNVLDTSLAYEHLSMATKDHQRALEARATGVPAEYDGR</sequence>
<protein>
    <submittedName>
        <fullName evidence="2">Enoyl-CoA hydratase</fullName>
    </submittedName>
</protein>
<dbReference type="GO" id="GO:0003824">
    <property type="term" value="F:catalytic activity"/>
    <property type="evidence" value="ECO:0007669"/>
    <property type="project" value="UniProtKB-ARBA"/>
</dbReference>
<comment type="similarity">
    <text evidence="1">Belongs to the enoyl-CoA hydratase/isomerase family.</text>
</comment>
<accession>A0A2S0WPG5</accession>
<name>A0A2S0WPG5_9ACTN</name>
<reference evidence="3" key="1">
    <citation type="submission" date="2018-01" db="EMBL/GenBank/DDBJ databases">
        <authorList>
            <person name="Li J."/>
        </authorList>
    </citation>
    <scope>NUCLEOTIDE SEQUENCE [LARGE SCALE GENOMIC DNA]</scope>
    <source>
        <strain evidence="3">592</strain>
    </source>
</reference>
<dbReference type="SUPFAM" id="SSF52096">
    <property type="entry name" value="ClpP/crotonase"/>
    <property type="match status" value="1"/>
</dbReference>
<proteinExistence type="inferred from homology"/>
<evidence type="ECO:0000313" key="2">
    <source>
        <dbReference type="EMBL" id="AWB93239.1"/>
    </source>
</evidence>
<dbReference type="PANTHER" id="PTHR43802:SF1">
    <property type="entry name" value="IP11341P-RELATED"/>
    <property type="match status" value="1"/>
</dbReference>
<dbReference type="CDD" id="cd06558">
    <property type="entry name" value="crotonase-like"/>
    <property type="match status" value="1"/>
</dbReference>
<dbReference type="OrthoDB" id="4308938at2"/>
<gene>
    <name evidence="2" type="ORF">C3E78_14070</name>
</gene>
<dbReference type="EMBL" id="CP026952">
    <property type="protein sequence ID" value="AWB93239.1"/>
    <property type="molecule type" value="Genomic_DNA"/>
</dbReference>
<organism evidence="2 3">
    <name type="scientific">Aeromicrobium chenweiae</name>
    <dbReference type="NCBI Taxonomy" id="2079793"/>
    <lineage>
        <taxon>Bacteria</taxon>
        <taxon>Bacillati</taxon>
        <taxon>Actinomycetota</taxon>
        <taxon>Actinomycetes</taxon>
        <taxon>Propionibacteriales</taxon>
        <taxon>Nocardioidaceae</taxon>
        <taxon>Aeromicrobium</taxon>
    </lineage>
</organism>
<dbReference type="InterPro" id="IPR001753">
    <property type="entry name" value="Enoyl-CoA_hydra/iso"/>
</dbReference>
<keyword evidence="3" id="KW-1185">Reference proteome</keyword>
<dbReference type="PANTHER" id="PTHR43802">
    <property type="entry name" value="ENOYL-COA HYDRATASE"/>
    <property type="match status" value="1"/>
</dbReference>
<accession>A0A5F2EYF2</accession>
<dbReference type="Gene3D" id="3.90.226.10">
    <property type="entry name" value="2-enoyl-CoA Hydratase, Chain A, domain 1"/>
    <property type="match status" value="1"/>
</dbReference>